<dbReference type="EMBL" id="CP055898">
    <property type="protein sequence ID" value="QKX55118.1"/>
    <property type="molecule type" value="Genomic_DNA"/>
</dbReference>
<feature type="signal peptide" evidence="2">
    <location>
        <begin position="1"/>
        <end position="22"/>
    </location>
</feature>
<evidence type="ECO:0000313" key="4">
    <source>
        <dbReference type="Proteomes" id="UP000509510"/>
    </source>
</evidence>
<organism evidence="3 4">
    <name type="scientific">Talaromyces rugulosus</name>
    <name type="common">Penicillium rugulosum</name>
    <dbReference type="NCBI Taxonomy" id="121627"/>
    <lineage>
        <taxon>Eukaryota</taxon>
        <taxon>Fungi</taxon>
        <taxon>Dikarya</taxon>
        <taxon>Ascomycota</taxon>
        <taxon>Pezizomycotina</taxon>
        <taxon>Eurotiomycetes</taxon>
        <taxon>Eurotiomycetidae</taxon>
        <taxon>Eurotiales</taxon>
        <taxon>Trichocomaceae</taxon>
        <taxon>Talaromyces</taxon>
        <taxon>Talaromyces sect. Islandici</taxon>
    </lineage>
</organism>
<feature type="compositionally biased region" description="Low complexity" evidence="1">
    <location>
        <begin position="223"/>
        <end position="232"/>
    </location>
</feature>
<feature type="compositionally biased region" description="Low complexity" evidence="1">
    <location>
        <begin position="177"/>
        <end position="206"/>
    </location>
</feature>
<accession>A0A7H8QMN5</accession>
<keyword evidence="4" id="KW-1185">Reference proteome</keyword>
<feature type="chain" id="PRO_5028975495" evidence="2">
    <location>
        <begin position="23"/>
        <end position="254"/>
    </location>
</feature>
<name>A0A7H8QMN5_TALRU</name>
<feature type="compositionally biased region" description="Low complexity" evidence="1">
    <location>
        <begin position="149"/>
        <end position="161"/>
    </location>
</feature>
<dbReference type="GeneID" id="55989719"/>
<evidence type="ECO:0000256" key="1">
    <source>
        <dbReference type="SAM" id="MobiDB-lite"/>
    </source>
</evidence>
<keyword evidence="2" id="KW-0732">Signal</keyword>
<reference evidence="4" key="1">
    <citation type="submission" date="2020-06" db="EMBL/GenBank/DDBJ databases">
        <title>A chromosome-scale genome assembly of Talaromyces rugulosus W13939.</title>
        <authorList>
            <person name="Wang B."/>
            <person name="Guo L."/>
            <person name="Ye K."/>
            <person name="Wang L."/>
        </authorList>
    </citation>
    <scope>NUCLEOTIDE SEQUENCE [LARGE SCALE GENOMIC DNA]</scope>
    <source>
        <strain evidence="4">W13939</strain>
    </source>
</reference>
<gene>
    <name evidence="3" type="ORF">TRUGW13939_02210</name>
</gene>
<dbReference type="OrthoDB" id="10569887at2759"/>
<protein>
    <submittedName>
        <fullName evidence="3">Uncharacterized protein</fullName>
    </submittedName>
</protein>
<dbReference type="RefSeq" id="XP_035341297.1">
    <property type="nucleotide sequence ID" value="XM_035485404.1"/>
</dbReference>
<feature type="region of interest" description="Disordered" evidence="1">
    <location>
        <begin position="142"/>
        <end position="232"/>
    </location>
</feature>
<feature type="compositionally biased region" description="Gly residues" evidence="1">
    <location>
        <begin position="162"/>
        <end position="176"/>
    </location>
</feature>
<proteinExistence type="predicted"/>
<dbReference type="AlphaFoldDB" id="A0A7H8QMN5"/>
<dbReference type="KEGG" id="trg:TRUGW13939_02210"/>
<dbReference type="Proteomes" id="UP000509510">
    <property type="component" value="Chromosome I"/>
</dbReference>
<evidence type="ECO:0000313" key="3">
    <source>
        <dbReference type="EMBL" id="QKX55118.1"/>
    </source>
</evidence>
<sequence length="254" mass="25181">MLSTTLNLGLILTLTLLPSTHSHANPQITTAPSPSDYTSALARDSFLLRLKRKEDSTTSLGSADALSYCQESVAGCSTQLPLYHACESKYGDDPKYLYCLCTTGYHSAVSQCDACSVSLGALAASQLSLDKSDAETQCASLSSRYGGQHTSTTKAGTHTGTGTKGGGGGGGGGGDGTTKTAEAEATSTIPSSTTTTSSVVTMPTEPYAGLAGQPTIPGDGNGVAAPTSSQGAAAAGSKGAAGVVAGVVVCAVLL</sequence>
<evidence type="ECO:0000256" key="2">
    <source>
        <dbReference type="SAM" id="SignalP"/>
    </source>
</evidence>